<evidence type="ECO:0000256" key="4">
    <source>
        <dbReference type="ARBA" id="ARBA00049957"/>
    </source>
</evidence>
<dbReference type="SUPFAM" id="SSF88723">
    <property type="entry name" value="PIN domain-like"/>
    <property type="match status" value="1"/>
</dbReference>
<dbReference type="GO" id="GO:0003677">
    <property type="term" value="F:DNA binding"/>
    <property type="evidence" value="ECO:0007669"/>
    <property type="project" value="UniProtKB-KW"/>
</dbReference>
<dbReference type="InterPro" id="IPR020045">
    <property type="entry name" value="DNA_polI_H3TH"/>
</dbReference>
<dbReference type="Pfam" id="PF02739">
    <property type="entry name" value="5_3_exonuc_N"/>
    <property type="match status" value="1"/>
</dbReference>
<proteinExistence type="predicted"/>
<dbReference type="GO" id="GO:0033567">
    <property type="term" value="P:DNA replication, Okazaki fragment processing"/>
    <property type="evidence" value="ECO:0007669"/>
    <property type="project" value="InterPro"/>
</dbReference>
<comment type="caution">
    <text evidence="7">The sequence shown here is derived from an EMBL/GenBank/DDBJ whole genome shotgun (WGS) entry which is preliminary data.</text>
</comment>
<dbReference type="Gene3D" id="1.10.150.20">
    <property type="entry name" value="5' to 3' exonuclease, C-terminal subdomain"/>
    <property type="match status" value="1"/>
</dbReference>
<dbReference type="CDD" id="cd09898">
    <property type="entry name" value="H3TH_53EXO"/>
    <property type="match status" value="1"/>
</dbReference>
<keyword evidence="1" id="KW-0540">Nuclease</keyword>
<dbReference type="InterPro" id="IPR038969">
    <property type="entry name" value="FEN"/>
</dbReference>
<dbReference type="PANTHER" id="PTHR42646:SF2">
    <property type="entry name" value="5'-3' EXONUCLEASE FAMILY PROTEIN"/>
    <property type="match status" value="1"/>
</dbReference>
<evidence type="ECO:0000256" key="1">
    <source>
        <dbReference type="ARBA" id="ARBA00022722"/>
    </source>
</evidence>
<dbReference type="InterPro" id="IPR036279">
    <property type="entry name" value="5-3_exonuclease_C_sf"/>
</dbReference>
<dbReference type="PANTHER" id="PTHR42646">
    <property type="entry name" value="FLAP ENDONUCLEASE XNI"/>
    <property type="match status" value="1"/>
</dbReference>
<dbReference type="AlphaFoldDB" id="A0A9X5GT88"/>
<evidence type="ECO:0000256" key="5">
    <source>
        <dbReference type="ARBA" id="ARBA00050026"/>
    </source>
</evidence>
<accession>A0A9X5GT88</accession>
<gene>
    <name evidence="7" type="ORF">D5281_14370</name>
</gene>
<dbReference type="Proteomes" id="UP001154420">
    <property type="component" value="Unassembled WGS sequence"/>
</dbReference>
<dbReference type="GO" id="GO:0008409">
    <property type="term" value="F:5'-3' exonuclease activity"/>
    <property type="evidence" value="ECO:0007669"/>
    <property type="project" value="InterPro"/>
</dbReference>
<keyword evidence="8" id="KW-1185">Reference proteome</keyword>
<evidence type="ECO:0000313" key="7">
    <source>
        <dbReference type="EMBL" id="NBJ93746.1"/>
    </source>
</evidence>
<evidence type="ECO:0000313" key="8">
    <source>
        <dbReference type="Proteomes" id="UP001154420"/>
    </source>
</evidence>
<name>A0A9X5GT88_9FIRM</name>
<organism evidence="7 8">
    <name type="scientific">Parablautia muri</name>
    <dbReference type="NCBI Taxonomy" id="2320879"/>
    <lineage>
        <taxon>Bacteria</taxon>
        <taxon>Bacillati</taxon>
        <taxon>Bacillota</taxon>
        <taxon>Clostridia</taxon>
        <taxon>Lachnospirales</taxon>
        <taxon>Lachnospiraceae</taxon>
        <taxon>Parablautia</taxon>
    </lineage>
</organism>
<dbReference type="SUPFAM" id="SSF47807">
    <property type="entry name" value="5' to 3' exonuclease, C-terminal subdomain"/>
    <property type="match status" value="1"/>
</dbReference>
<dbReference type="RefSeq" id="WP_160560805.1">
    <property type="nucleotide sequence ID" value="NZ_QZDT01000023.1"/>
</dbReference>
<evidence type="ECO:0000256" key="2">
    <source>
        <dbReference type="ARBA" id="ARBA00022801"/>
    </source>
</evidence>
<dbReference type="InterPro" id="IPR008918">
    <property type="entry name" value="HhH2"/>
</dbReference>
<dbReference type="SMART" id="SM00279">
    <property type="entry name" value="HhH2"/>
    <property type="match status" value="1"/>
</dbReference>
<feature type="domain" description="5'-3' exonuclease" evidence="6">
    <location>
        <begin position="2"/>
        <end position="264"/>
    </location>
</feature>
<keyword evidence="3" id="KW-0238">DNA-binding</keyword>
<dbReference type="InterPro" id="IPR002421">
    <property type="entry name" value="5-3_exonuclease"/>
</dbReference>
<dbReference type="GO" id="GO:0017108">
    <property type="term" value="F:5'-flap endonuclease activity"/>
    <property type="evidence" value="ECO:0007669"/>
    <property type="project" value="InterPro"/>
</dbReference>
<evidence type="ECO:0000256" key="3">
    <source>
        <dbReference type="ARBA" id="ARBA00023125"/>
    </source>
</evidence>
<dbReference type="OrthoDB" id="9806424at2"/>
<keyword evidence="2" id="KW-0378">Hydrolase</keyword>
<dbReference type="Gene3D" id="3.40.50.1010">
    <property type="entry name" value="5'-nuclease"/>
    <property type="match status" value="1"/>
</dbReference>
<dbReference type="EMBL" id="QZDT01000023">
    <property type="protein sequence ID" value="NBJ93746.1"/>
    <property type="molecule type" value="Genomic_DNA"/>
</dbReference>
<dbReference type="Pfam" id="PF01367">
    <property type="entry name" value="5_3_exonuc"/>
    <property type="match status" value="1"/>
</dbReference>
<dbReference type="CDD" id="cd09859">
    <property type="entry name" value="PIN_53EXO"/>
    <property type="match status" value="1"/>
</dbReference>
<keyword evidence="7" id="KW-0255">Endonuclease</keyword>
<dbReference type="SMART" id="SM00475">
    <property type="entry name" value="53EXOc"/>
    <property type="match status" value="1"/>
</dbReference>
<reference evidence="7" key="1">
    <citation type="submission" date="2018-09" db="EMBL/GenBank/DDBJ databases">
        <title>Murine metabolic-syndrome-specific gut microbial biobank.</title>
        <authorList>
            <person name="Liu C."/>
        </authorList>
    </citation>
    <scope>NUCLEOTIDE SEQUENCE</scope>
    <source>
        <strain evidence="7">D42-62</strain>
    </source>
</reference>
<dbReference type="InterPro" id="IPR020046">
    <property type="entry name" value="5-3_exonucl_a-hlix_arch_N"/>
</dbReference>
<dbReference type="InterPro" id="IPR029060">
    <property type="entry name" value="PIN-like_dom_sf"/>
</dbReference>
<protein>
    <recommendedName>
        <fullName evidence="5">5'-3' exonuclease</fullName>
    </recommendedName>
</protein>
<evidence type="ECO:0000259" key="6">
    <source>
        <dbReference type="SMART" id="SM00475"/>
    </source>
</evidence>
<sequence>MDKFLIVDGSNLFFQMFFGMPARIVNGEGKAIQGTLGFVGALLKIIRKVEPTHILAVFDGEHENSRCEIDADYKANRIDYSMVNEKENPFSQLPDVYKALDYMGINYIETTNCEADDIIASYALSFCDNSDIIICSFDSDFFQLISEHVSVLRYRGKNTMLCSSQHIIEKYGIYPNQYAYFKSLVGDTADNIKGAEKIGIKTAASLLRTFGTLENIICNAEDIDKPSIKKSIIENTERIRKNYELIRLEKKQLLPYDKCDLEFINTSKTTTEVLKGIGIK</sequence>
<comment type="function">
    <text evidence="4">5'-3' exonuclease acting preferentially on double-stranded DNA.</text>
</comment>